<evidence type="ECO:0000313" key="2">
    <source>
        <dbReference type="Proteomes" id="UP000280708"/>
    </source>
</evidence>
<protein>
    <submittedName>
        <fullName evidence="1">Phage Gp37/Gp68 family protein</fullName>
    </submittedName>
</protein>
<reference evidence="1 2" key="1">
    <citation type="submission" date="2018-10" db="EMBL/GenBank/DDBJ databases">
        <title>Characterization and genome analysis of a novel bacterium Sphingobium yanoikuyae SJTF8 capable of degrading PAHs.</title>
        <authorList>
            <person name="Yin C."/>
            <person name="Xiong W."/>
            <person name="Liang R."/>
        </authorList>
    </citation>
    <scope>NUCLEOTIDE SEQUENCE [LARGE SCALE GENOMIC DNA]</scope>
    <source>
        <strain evidence="1 2">SJTF8</strain>
    </source>
</reference>
<sequence>MADRTSIEWTDASWTPVKGCSRASHGCINCYAEIMAARFSQPGMWGEGLAQIVTTPSGKDHRWTGVTRFDANELAQPLRWKKSRRIFVCSTSDLFHESVPDEWIDQCFAIMAMCPQHTFQVLTKRAERMRRYLSAPDQARRVSDIVNAWPAAAIGHGNEFTADVRLLAADPLPNVWLGVSAEDQKHYDERWAVLAQVPAAVRWVSAEPLLGHIDILAHAALPDWVVAGGESGLGARPMHPDWARSLRDQCAAVGIAFLFKQWGAWAAEGQRTAGPVRLNLHRRRWCTFEDGENRYARMAAAMHPIGKKKAGRFLDGTLHDAMPEAAHVR</sequence>
<accession>A0A3G2UQV8</accession>
<dbReference type="AlphaFoldDB" id="A0A3G2UQV8"/>
<dbReference type="Proteomes" id="UP000280708">
    <property type="component" value="Chromosome"/>
</dbReference>
<organism evidence="1 2">
    <name type="scientific">Sphingobium yanoikuyae</name>
    <name type="common">Sphingomonas yanoikuyae</name>
    <dbReference type="NCBI Taxonomy" id="13690"/>
    <lineage>
        <taxon>Bacteria</taxon>
        <taxon>Pseudomonadati</taxon>
        <taxon>Pseudomonadota</taxon>
        <taxon>Alphaproteobacteria</taxon>
        <taxon>Sphingomonadales</taxon>
        <taxon>Sphingomonadaceae</taxon>
        <taxon>Sphingobium</taxon>
    </lineage>
</organism>
<evidence type="ECO:0000313" key="1">
    <source>
        <dbReference type="EMBL" id="AYO76458.1"/>
    </source>
</evidence>
<gene>
    <name evidence="1" type="ORF">EBF16_05565</name>
</gene>
<dbReference type="EMBL" id="CP033230">
    <property type="protein sequence ID" value="AYO76458.1"/>
    <property type="molecule type" value="Genomic_DNA"/>
</dbReference>
<dbReference type="Pfam" id="PF07505">
    <property type="entry name" value="DUF5131"/>
    <property type="match status" value="1"/>
</dbReference>
<proteinExistence type="predicted"/>
<dbReference type="InterPro" id="IPR011101">
    <property type="entry name" value="DUF5131"/>
</dbReference>
<dbReference type="RefSeq" id="WP_122129469.1">
    <property type="nucleotide sequence ID" value="NZ_CP033230.1"/>
</dbReference>
<name>A0A3G2UQV8_SPHYA</name>